<feature type="compositionally biased region" description="Polar residues" evidence="1">
    <location>
        <begin position="155"/>
        <end position="174"/>
    </location>
</feature>
<keyword evidence="3" id="KW-1185">Reference proteome</keyword>
<protein>
    <submittedName>
        <fullName evidence="2">Uncharacterized protein</fullName>
    </submittedName>
</protein>
<evidence type="ECO:0000256" key="1">
    <source>
        <dbReference type="SAM" id="MobiDB-lite"/>
    </source>
</evidence>
<name>A0ABY7CCQ0_9BASI</name>
<proteinExistence type="predicted"/>
<dbReference type="RefSeq" id="XP_053017481.1">
    <property type="nucleotide sequence ID" value="XM_053166239.1"/>
</dbReference>
<gene>
    <name evidence="2" type="ORF">PtA15_2A239</name>
</gene>
<dbReference type="EMBL" id="CP110422">
    <property type="protein sequence ID" value="WAQ81926.1"/>
    <property type="molecule type" value="Genomic_DNA"/>
</dbReference>
<dbReference type="GeneID" id="77807134"/>
<reference evidence="2" key="1">
    <citation type="submission" date="2022-10" db="EMBL/GenBank/DDBJ databases">
        <title>Puccinia triticina Genome sequencing and assembly.</title>
        <authorList>
            <person name="Li C."/>
        </authorList>
    </citation>
    <scope>NUCLEOTIDE SEQUENCE</scope>
    <source>
        <strain evidence="2">Pt15</strain>
    </source>
</reference>
<accession>A0ABY7CCQ0</accession>
<evidence type="ECO:0000313" key="3">
    <source>
        <dbReference type="Proteomes" id="UP001164743"/>
    </source>
</evidence>
<evidence type="ECO:0000313" key="2">
    <source>
        <dbReference type="EMBL" id="WAQ81926.1"/>
    </source>
</evidence>
<organism evidence="2 3">
    <name type="scientific">Puccinia triticina</name>
    <dbReference type="NCBI Taxonomy" id="208348"/>
    <lineage>
        <taxon>Eukaryota</taxon>
        <taxon>Fungi</taxon>
        <taxon>Dikarya</taxon>
        <taxon>Basidiomycota</taxon>
        <taxon>Pucciniomycotina</taxon>
        <taxon>Pucciniomycetes</taxon>
        <taxon>Pucciniales</taxon>
        <taxon>Pucciniaceae</taxon>
        <taxon>Puccinia</taxon>
    </lineage>
</organism>
<dbReference type="Proteomes" id="UP001164743">
    <property type="component" value="Chromosome 2A"/>
</dbReference>
<feature type="region of interest" description="Disordered" evidence="1">
    <location>
        <begin position="153"/>
        <end position="186"/>
    </location>
</feature>
<sequence>MGNLPFANIHNFDDLWSNQYNSSREVDPTSKLPVKKSIFRKRKVPDAENGALEAFQRELVDEFAALYYSRFPTSAMVQASDRFGKIDAEAIGAYLHQINSKEELRIIIGGEFFDGQLDWLMERINIYNAVIRDEIQTGQATRAKKPRLQGVKASVQEQDLGQPSVTRQESTSISAPKKLTKKQAETLERRRISSERTAATKLEMDMKEKRKLQIAAIMAEGRAASNTLGSYMLSDISPSSSESRSPS</sequence>